<keyword evidence="4" id="KW-1185">Reference proteome</keyword>
<dbReference type="EMBL" id="LGRX02033283">
    <property type="protein sequence ID" value="KAK3241908.1"/>
    <property type="molecule type" value="Genomic_DNA"/>
</dbReference>
<keyword evidence="2" id="KW-1133">Transmembrane helix</keyword>
<reference evidence="3 4" key="1">
    <citation type="journal article" date="2015" name="Genome Biol. Evol.">
        <title>Comparative Genomics of a Bacterivorous Green Alga Reveals Evolutionary Causalities and Consequences of Phago-Mixotrophic Mode of Nutrition.</title>
        <authorList>
            <person name="Burns J.A."/>
            <person name="Paasch A."/>
            <person name="Narechania A."/>
            <person name="Kim E."/>
        </authorList>
    </citation>
    <scope>NUCLEOTIDE SEQUENCE [LARGE SCALE GENOMIC DNA]</scope>
    <source>
        <strain evidence="3 4">PLY_AMNH</strain>
    </source>
</reference>
<accession>A0AAE0BTH0</accession>
<evidence type="ECO:0000256" key="1">
    <source>
        <dbReference type="SAM" id="MobiDB-lite"/>
    </source>
</evidence>
<proteinExistence type="predicted"/>
<sequence length="242" mass="25348">MFRGRKERDFRRRPTTMTLANNAFPAMVFFAVLVLLLWGDSMNVKGGDEAKRTDAPEGSAADFSADVEAIVPEGPLEEPKLPISIQSEDNTTAFGEDHKDHDSKATVASKEDSGKEVRHATHRGHSHWLWAWLMFRPYGLYGGHHMAATTSGSAATGLAGRAASGAATGATAAGRTATTSHHATHSASAAGRSGGLGSASHSGAYSSGFQRFQSSGGFHARGAGRMGGFGGGMRMGGMRIRG</sequence>
<evidence type="ECO:0000256" key="2">
    <source>
        <dbReference type="SAM" id="Phobius"/>
    </source>
</evidence>
<evidence type="ECO:0000313" key="3">
    <source>
        <dbReference type="EMBL" id="KAK3241908.1"/>
    </source>
</evidence>
<evidence type="ECO:0000313" key="4">
    <source>
        <dbReference type="Proteomes" id="UP001190700"/>
    </source>
</evidence>
<feature type="compositionally biased region" description="Low complexity" evidence="1">
    <location>
        <begin position="170"/>
        <end position="191"/>
    </location>
</feature>
<feature type="region of interest" description="Disordered" evidence="1">
    <location>
        <begin position="170"/>
        <end position="197"/>
    </location>
</feature>
<dbReference type="AlphaFoldDB" id="A0AAE0BTH0"/>
<dbReference type="Proteomes" id="UP001190700">
    <property type="component" value="Unassembled WGS sequence"/>
</dbReference>
<gene>
    <name evidence="3" type="ORF">CYMTET_48367</name>
</gene>
<feature type="region of interest" description="Disordered" evidence="1">
    <location>
        <begin position="92"/>
        <end position="121"/>
    </location>
</feature>
<feature type="transmembrane region" description="Helical" evidence="2">
    <location>
        <begin position="20"/>
        <end position="39"/>
    </location>
</feature>
<keyword evidence="2" id="KW-0812">Transmembrane</keyword>
<protein>
    <submittedName>
        <fullName evidence="3">Uncharacterized protein</fullName>
    </submittedName>
</protein>
<keyword evidence="2" id="KW-0472">Membrane</keyword>
<name>A0AAE0BTH0_9CHLO</name>
<organism evidence="3 4">
    <name type="scientific">Cymbomonas tetramitiformis</name>
    <dbReference type="NCBI Taxonomy" id="36881"/>
    <lineage>
        <taxon>Eukaryota</taxon>
        <taxon>Viridiplantae</taxon>
        <taxon>Chlorophyta</taxon>
        <taxon>Pyramimonadophyceae</taxon>
        <taxon>Pyramimonadales</taxon>
        <taxon>Pyramimonadaceae</taxon>
        <taxon>Cymbomonas</taxon>
    </lineage>
</organism>
<comment type="caution">
    <text evidence="3">The sequence shown here is derived from an EMBL/GenBank/DDBJ whole genome shotgun (WGS) entry which is preliminary data.</text>
</comment>
<feature type="compositionally biased region" description="Basic and acidic residues" evidence="1">
    <location>
        <begin position="95"/>
        <end position="119"/>
    </location>
</feature>